<dbReference type="InParanoid" id="A0A0V0QPJ5"/>
<feature type="compositionally biased region" description="Basic and acidic residues" evidence="3">
    <location>
        <begin position="758"/>
        <end position="795"/>
    </location>
</feature>
<organism evidence="4 5">
    <name type="scientific">Pseudocohnilembus persalinus</name>
    <name type="common">Ciliate</name>
    <dbReference type="NCBI Taxonomy" id="266149"/>
    <lineage>
        <taxon>Eukaryota</taxon>
        <taxon>Sar</taxon>
        <taxon>Alveolata</taxon>
        <taxon>Ciliophora</taxon>
        <taxon>Intramacronucleata</taxon>
        <taxon>Oligohymenophorea</taxon>
        <taxon>Scuticociliatia</taxon>
        <taxon>Philasterida</taxon>
        <taxon>Pseudocohnilembidae</taxon>
        <taxon>Pseudocohnilembus</taxon>
    </lineage>
</organism>
<dbReference type="SUPFAM" id="SSF53067">
    <property type="entry name" value="Actin-like ATPase domain"/>
    <property type="match status" value="2"/>
</dbReference>
<reference evidence="4 5" key="1">
    <citation type="journal article" date="2015" name="Sci. Rep.">
        <title>Genome of the facultative scuticociliatosis pathogen Pseudocohnilembus persalinus provides insight into its virulence through horizontal gene transfer.</title>
        <authorList>
            <person name="Xiong J."/>
            <person name="Wang G."/>
            <person name="Cheng J."/>
            <person name="Tian M."/>
            <person name="Pan X."/>
            <person name="Warren A."/>
            <person name="Jiang C."/>
            <person name="Yuan D."/>
            <person name="Miao W."/>
        </authorList>
    </citation>
    <scope>NUCLEOTIDE SEQUENCE [LARGE SCALE GENOMIC DNA]</scope>
    <source>
        <strain evidence="4">36N120E</strain>
    </source>
</reference>
<keyword evidence="1" id="KW-0547">Nucleotide-binding</keyword>
<protein>
    <recommendedName>
        <fullName evidence="6">Heat shock protein 70 family</fullName>
    </recommendedName>
</protein>
<dbReference type="GO" id="GO:0140662">
    <property type="term" value="F:ATP-dependent protein folding chaperone"/>
    <property type="evidence" value="ECO:0007669"/>
    <property type="project" value="InterPro"/>
</dbReference>
<name>A0A0V0QPJ5_PSEPJ</name>
<dbReference type="Proteomes" id="UP000054937">
    <property type="component" value="Unassembled WGS sequence"/>
</dbReference>
<dbReference type="OrthoDB" id="434160at2759"/>
<proteinExistence type="predicted"/>
<sequence>MQPQQQIGAVGIDFGSYRTVIGVAKKKGVDVICNQASARETNNIVSFGEKERFMGEQGSARAKSNWKNTCSFFNRIIGLRGDYPKLKEETKWITSKVITQEDGSLAFDITTKGEKKQLTPVQVTASMLTEFKKIIEHNEISSKEAVISYPSYWTEQEKKALLDAAQIADIKVPRLVSESSCVTLSYGLFRKSDLPEKESEARNVIFVDFGHSKLSTFVSGFTKEKCRVILQEHDRHLGSRDFDWTLLKFYDKIFQEENQGLSILENKKSILRALDAIQKQRTILSANSHATINAECLVEDCDLNYDLSKEEFESLISADIDRLRNHFMNLKQQIQEAKLNIHSVEIVGGASRTPIVQQLIQEVFEFPIQRTLNQTECIARGCAMIAAYMSPSFRVAEYKMEECNTYPIKISWQFLNNGNMIEEGRTATFFDKGCSIPNIKSLSFKRIDGIQMNLFYENEIEGFKSEILSVKIPSFLPKEDEYQLKVRIKLSLNGTVELTECVLIETYKVEEKIKKPKVEKKEGDKKNDKKVEEEEEDEYETKVTTKTRTTPIECQISDFHHVPAKLLEEQRNYEFEVTNSDRVIQETQAKKNELETFIYDWRDKSTGSYKIYFEEAVIPDLHKKLDEASHWLENDGHSASKSAYISKIDELKKNTDPVVKRYHEYTSLPAQINNLQQVIQTALGFVNNQDEKFAHITAEERKPIVAEVEKAQKVLADGQTALQNTPTHKDAPITCHQLRELENAIIKISQPIMSKPVPKVEEKKPQEGEQTQEKQQEKQEQKQEQPAGDKMEEEN</sequence>
<dbReference type="GO" id="GO:0005634">
    <property type="term" value="C:nucleus"/>
    <property type="evidence" value="ECO:0007669"/>
    <property type="project" value="TreeGrafter"/>
</dbReference>
<dbReference type="AlphaFoldDB" id="A0A0V0QPJ5"/>
<dbReference type="PRINTS" id="PR00301">
    <property type="entry name" value="HEATSHOCK70"/>
</dbReference>
<dbReference type="GO" id="GO:0005829">
    <property type="term" value="C:cytosol"/>
    <property type="evidence" value="ECO:0007669"/>
    <property type="project" value="TreeGrafter"/>
</dbReference>
<dbReference type="SUPFAM" id="SSF100934">
    <property type="entry name" value="Heat shock protein 70kD (HSP70), C-terminal subdomain"/>
    <property type="match status" value="1"/>
</dbReference>
<dbReference type="OMA" id="KEYECIE"/>
<feature type="compositionally biased region" description="Basic and acidic residues" evidence="3">
    <location>
        <begin position="519"/>
        <end position="532"/>
    </location>
</feature>
<dbReference type="InterPro" id="IPR029047">
    <property type="entry name" value="HSP70_peptide-bd_sf"/>
</dbReference>
<dbReference type="EMBL" id="LDAU01000122">
    <property type="protein sequence ID" value="KRX04010.1"/>
    <property type="molecule type" value="Genomic_DNA"/>
</dbReference>
<feature type="region of interest" description="Disordered" evidence="3">
    <location>
        <begin position="749"/>
        <end position="795"/>
    </location>
</feature>
<dbReference type="PANTHER" id="PTHR45639">
    <property type="entry name" value="HSC70CB, ISOFORM G-RELATED"/>
    <property type="match status" value="1"/>
</dbReference>
<dbReference type="Gene3D" id="3.90.640.10">
    <property type="entry name" value="Actin, Chain A, domain 4"/>
    <property type="match status" value="1"/>
</dbReference>
<dbReference type="FunCoup" id="A0A0V0QPJ5">
    <property type="interactions" value="105"/>
</dbReference>
<evidence type="ECO:0000313" key="4">
    <source>
        <dbReference type="EMBL" id="KRX04010.1"/>
    </source>
</evidence>
<dbReference type="Gene3D" id="3.30.30.30">
    <property type="match status" value="1"/>
</dbReference>
<accession>A0A0V0QPJ5</accession>
<dbReference type="Gene3D" id="3.30.420.40">
    <property type="match status" value="2"/>
</dbReference>
<comment type="caution">
    <text evidence="4">The sequence shown here is derived from an EMBL/GenBank/DDBJ whole genome shotgun (WGS) entry which is preliminary data.</text>
</comment>
<evidence type="ECO:0008006" key="6">
    <source>
        <dbReference type="Google" id="ProtNLM"/>
    </source>
</evidence>
<evidence type="ECO:0000256" key="2">
    <source>
        <dbReference type="ARBA" id="ARBA00022840"/>
    </source>
</evidence>
<dbReference type="InterPro" id="IPR013126">
    <property type="entry name" value="Hsp_70_fam"/>
</dbReference>
<evidence type="ECO:0000313" key="5">
    <source>
        <dbReference type="Proteomes" id="UP000054937"/>
    </source>
</evidence>
<gene>
    <name evidence="4" type="ORF">PPERSA_12457</name>
</gene>
<dbReference type="GO" id="GO:0005524">
    <property type="term" value="F:ATP binding"/>
    <property type="evidence" value="ECO:0007669"/>
    <property type="project" value="UniProtKB-KW"/>
</dbReference>
<feature type="region of interest" description="Disordered" evidence="3">
    <location>
        <begin position="518"/>
        <end position="544"/>
    </location>
</feature>
<keyword evidence="2" id="KW-0067">ATP-binding</keyword>
<evidence type="ECO:0000256" key="1">
    <source>
        <dbReference type="ARBA" id="ARBA00022741"/>
    </source>
</evidence>
<keyword evidence="5" id="KW-1185">Reference proteome</keyword>
<dbReference type="PANTHER" id="PTHR45639:SF4">
    <property type="entry name" value="HSC70CB, ISOFORM G"/>
    <property type="match status" value="1"/>
</dbReference>
<dbReference type="Gene3D" id="2.60.34.10">
    <property type="entry name" value="Substrate Binding Domain Of DNAk, Chain A, domain 1"/>
    <property type="match status" value="1"/>
</dbReference>
<evidence type="ECO:0000256" key="3">
    <source>
        <dbReference type="SAM" id="MobiDB-lite"/>
    </source>
</evidence>
<dbReference type="InterPro" id="IPR043129">
    <property type="entry name" value="ATPase_NBD"/>
</dbReference>
<dbReference type="FunFam" id="1.20.1270.10:FF:000002">
    <property type="entry name" value="Heat shock 70 kDa protein 4"/>
    <property type="match status" value="1"/>
</dbReference>
<dbReference type="InterPro" id="IPR029048">
    <property type="entry name" value="HSP70_C_sf"/>
</dbReference>
<dbReference type="Pfam" id="PF00012">
    <property type="entry name" value="HSP70"/>
    <property type="match status" value="1"/>
</dbReference>
<dbReference type="Gene3D" id="1.20.1270.10">
    <property type="match status" value="1"/>
</dbReference>